<keyword evidence="3" id="KW-0238">DNA-binding</keyword>
<feature type="domain" description="HTH lysR-type" evidence="5">
    <location>
        <begin position="4"/>
        <end position="61"/>
    </location>
</feature>
<dbReference type="Pfam" id="PF03466">
    <property type="entry name" value="LysR_substrate"/>
    <property type="match status" value="1"/>
</dbReference>
<evidence type="ECO:0000256" key="1">
    <source>
        <dbReference type="ARBA" id="ARBA00009437"/>
    </source>
</evidence>
<evidence type="ECO:0000313" key="8">
    <source>
        <dbReference type="Proteomes" id="UP000075787"/>
    </source>
</evidence>
<dbReference type="EMBL" id="DMAI01000499">
    <property type="protein sequence ID" value="HAE51619.1"/>
    <property type="molecule type" value="Genomic_DNA"/>
</dbReference>
<dbReference type="PRINTS" id="PR00039">
    <property type="entry name" value="HTHLYSR"/>
</dbReference>
<dbReference type="InterPro" id="IPR000847">
    <property type="entry name" value="LysR_HTH_N"/>
</dbReference>
<keyword evidence="2" id="KW-0805">Transcription regulation</keyword>
<dbReference type="Proteomes" id="UP000075787">
    <property type="component" value="Unassembled WGS sequence"/>
</dbReference>
<dbReference type="SUPFAM" id="SSF46785">
    <property type="entry name" value="Winged helix' DNA-binding domain"/>
    <property type="match status" value="1"/>
</dbReference>
<name>A0A161R4B7_9PROT</name>
<dbReference type="Gene3D" id="1.10.10.10">
    <property type="entry name" value="Winged helix-like DNA-binding domain superfamily/Winged helix DNA-binding domain"/>
    <property type="match status" value="1"/>
</dbReference>
<comment type="caution">
    <text evidence="7">The sequence shown here is derived from an EMBL/GenBank/DDBJ whole genome shotgun (WGS) entry which is preliminary data.</text>
</comment>
<dbReference type="CDD" id="cd05466">
    <property type="entry name" value="PBP2_LTTR_substrate"/>
    <property type="match status" value="1"/>
</dbReference>
<evidence type="ECO:0000259" key="5">
    <source>
        <dbReference type="PROSITE" id="PS50931"/>
    </source>
</evidence>
<evidence type="ECO:0000313" key="7">
    <source>
        <dbReference type="EMBL" id="KYO52936.1"/>
    </source>
</evidence>
<dbReference type="Gene3D" id="3.40.190.10">
    <property type="entry name" value="Periplasmic binding protein-like II"/>
    <property type="match status" value="2"/>
</dbReference>
<evidence type="ECO:0000313" key="9">
    <source>
        <dbReference type="Proteomes" id="UP000257706"/>
    </source>
</evidence>
<dbReference type="InterPro" id="IPR036390">
    <property type="entry name" value="WH_DNA-bd_sf"/>
</dbReference>
<dbReference type="InterPro" id="IPR005119">
    <property type="entry name" value="LysR_subst-bd"/>
</dbReference>
<dbReference type="PROSITE" id="PS50931">
    <property type="entry name" value="HTH_LYSR"/>
    <property type="match status" value="1"/>
</dbReference>
<comment type="similarity">
    <text evidence="1">Belongs to the LysR transcriptional regulatory family.</text>
</comment>
<proteinExistence type="inferred from homology"/>
<gene>
    <name evidence="7" type="ORF">AUP44_04385</name>
    <name evidence="6" type="ORF">DCK97_29825</name>
</gene>
<dbReference type="GO" id="GO:0000976">
    <property type="term" value="F:transcription cis-regulatory region binding"/>
    <property type="evidence" value="ECO:0007669"/>
    <property type="project" value="TreeGrafter"/>
</dbReference>
<keyword evidence="4" id="KW-0804">Transcription</keyword>
<dbReference type="PANTHER" id="PTHR30126:SF39">
    <property type="entry name" value="HTH-TYPE TRANSCRIPTIONAL REGULATOR CYSL"/>
    <property type="match status" value="1"/>
</dbReference>
<dbReference type="RefSeq" id="WP_062763838.1">
    <property type="nucleotide sequence ID" value="NZ_CP121027.1"/>
</dbReference>
<reference evidence="7 8" key="1">
    <citation type="submission" date="2015-12" db="EMBL/GenBank/DDBJ databases">
        <title>Genome sequence of Tistrella mobilis MCCC 1A02139.</title>
        <authorList>
            <person name="Lu L."/>
            <person name="Lai Q."/>
            <person name="Shao Z."/>
            <person name="Qian P."/>
        </authorList>
    </citation>
    <scope>NUCLEOTIDE SEQUENCE [LARGE SCALE GENOMIC DNA]</scope>
    <source>
        <strain evidence="7 8">MCCC 1A02139</strain>
    </source>
</reference>
<reference evidence="6 9" key="2">
    <citation type="journal article" date="2018" name="Nat. Biotechnol.">
        <title>A standardized bacterial taxonomy based on genome phylogeny substantially revises the tree of life.</title>
        <authorList>
            <person name="Parks D.H."/>
            <person name="Chuvochina M."/>
            <person name="Waite D.W."/>
            <person name="Rinke C."/>
            <person name="Skarshewski A."/>
            <person name="Chaumeil P.A."/>
            <person name="Hugenholtz P."/>
        </authorList>
    </citation>
    <scope>NUCLEOTIDE SEQUENCE [LARGE SCALE GENOMIC DNA]</scope>
    <source>
        <strain evidence="6">UBA8739</strain>
    </source>
</reference>
<protein>
    <submittedName>
        <fullName evidence="6">LysR family transcriptional regulator</fullName>
    </submittedName>
</protein>
<dbReference type="EMBL" id="LPZR01000135">
    <property type="protein sequence ID" value="KYO52936.1"/>
    <property type="molecule type" value="Genomic_DNA"/>
</dbReference>
<evidence type="ECO:0000256" key="2">
    <source>
        <dbReference type="ARBA" id="ARBA00023015"/>
    </source>
</evidence>
<dbReference type="PANTHER" id="PTHR30126">
    <property type="entry name" value="HTH-TYPE TRANSCRIPTIONAL REGULATOR"/>
    <property type="match status" value="1"/>
</dbReference>
<dbReference type="InterPro" id="IPR036388">
    <property type="entry name" value="WH-like_DNA-bd_sf"/>
</dbReference>
<evidence type="ECO:0000313" key="6">
    <source>
        <dbReference type="EMBL" id="HAE51619.1"/>
    </source>
</evidence>
<dbReference type="AlphaFoldDB" id="A0A161R4B7"/>
<dbReference type="GO" id="GO:0003700">
    <property type="term" value="F:DNA-binding transcription factor activity"/>
    <property type="evidence" value="ECO:0007669"/>
    <property type="project" value="InterPro"/>
</dbReference>
<organism evidence="7 8">
    <name type="scientific">Tistrella mobilis</name>
    <dbReference type="NCBI Taxonomy" id="171437"/>
    <lineage>
        <taxon>Bacteria</taxon>
        <taxon>Pseudomonadati</taxon>
        <taxon>Pseudomonadota</taxon>
        <taxon>Alphaproteobacteria</taxon>
        <taxon>Geminicoccales</taxon>
        <taxon>Geminicoccaceae</taxon>
        <taxon>Tistrella</taxon>
    </lineage>
</organism>
<dbReference type="Proteomes" id="UP000257706">
    <property type="component" value="Unassembled WGS sequence"/>
</dbReference>
<dbReference type="GeneID" id="97241478"/>
<evidence type="ECO:0000256" key="3">
    <source>
        <dbReference type="ARBA" id="ARBA00023125"/>
    </source>
</evidence>
<dbReference type="Pfam" id="PF00126">
    <property type="entry name" value="HTH_1"/>
    <property type="match status" value="1"/>
</dbReference>
<dbReference type="OrthoDB" id="9815174at2"/>
<accession>A0A161R4B7</accession>
<sequence>MLGIKLSEIETFLAVAEAGSINGAARRMHLTQPAVTRQIQRLEAELGLILLDRRSKPPTLTAAGRDAMEHCRRVLSAVEDLKAMGMAEGATAGRLRLGFAHGVVDLAVTRPIDELRAAFPLVALQIGSGWTGELIDQVRDGRLDAAVVLIDPNEHPPQDIEGVRVGSEPVWIVGSARDETSSGPIAPEELARASWVLNPEGCGYHMVVQRLLDRMGARLEVAAEVLGPDIQLSLIARGVGFGLVPARRVMQSAQAGELRRIEVRGLDLSLAVWVLRSSLAGRLTPAIDHLAGSLATLWAPASTPAAAVAAV</sequence>
<dbReference type="SUPFAM" id="SSF53850">
    <property type="entry name" value="Periplasmic binding protein-like II"/>
    <property type="match status" value="1"/>
</dbReference>
<dbReference type="FunFam" id="1.10.10.10:FF:000001">
    <property type="entry name" value="LysR family transcriptional regulator"/>
    <property type="match status" value="1"/>
</dbReference>
<evidence type="ECO:0000256" key="4">
    <source>
        <dbReference type="ARBA" id="ARBA00023163"/>
    </source>
</evidence>